<sequence>MGRGLGGNRDLNGKDGRHGGILACLRRWAARNVKVTTLAVVASVALLATLTRSRTPDADHRRIGQAAKSQVESTIPGGLVQAQYHVPPCPSAPWKEPEILHGTCPGDLKPFDGAKTITECATTCCENPSCISWQFRSDVGCKQGGDVRIGMEKDGVPAWCDSNPPQKWSGQFLYPKGKTEGMDAAKLREDGCSFDAWNPEEQVGQCFGLGSKREEASGSAEDCMAACCAVQDSGCGVWQWSKDIGCFYGRSGFSCKGDGDPIHFEPFVGKRKRLEGRSYTDKDGKPWSMTMPE</sequence>
<dbReference type="OrthoDB" id="44072at2759"/>
<keyword evidence="2" id="KW-1185">Reference proteome</keyword>
<comment type="caution">
    <text evidence="1">The sequence shown here is derived from an EMBL/GenBank/DDBJ whole genome shotgun (WGS) entry which is preliminary data.</text>
</comment>
<evidence type="ECO:0000313" key="1">
    <source>
        <dbReference type="EMBL" id="EJK47813.1"/>
    </source>
</evidence>
<proteinExistence type="predicted"/>
<accession>K0R459</accession>
<gene>
    <name evidence="1" type="ORF">THAOC_33447</name>
</gene>
<reference evidence="1 2" key="1">
    <citation type="journal article" date="2012" name="Genome Biol.">
        <title>Genome and low-iron response of an oceanic diatom adapted to chronic iron limitation.</title>
        <authorList>
            <person name="Lommer M."/>
            <person name="Specht M."/>
            <person name="Roy A.S."/>
            <person name="Kraemer L."/>
            <person name="Andreson R."/>
            <person name="Gutowska M.A."/>
            <person name="Wolf J."/>
            <person name="Bergner S.V."/>
            <person name="Schilhabel M.B."/>
            <person name="Klostermeier U.C."/>
            <person name="Beiko R.G."/>
            <person name="Rosenstiel P."/>
            <person name="Hippler M."/>
            <person name="Laroche J."/>
        </authorList>
    </citation>
    <scope>NUCLEOTIDE SEQUENCE [LARGE SCALE GENOMIC DNA]</scope>
    <source>
        <strain evidence="1 2">CCMP1005</strain>
    </source>
</reference>
<name>K0R459_THAOC</name>
<dbReference type="EMBL" id="AGNL01046604">
    <property type="protein sequence ID" value="EJK47813.1"/>
    <property type="molecule type" value="Genomic_DNA"/>
</dbReference>
<dbReference type="eggNOG" id="ENOG502SWQG">
    <property type="taxonomic scope" value="Eukaryota"/>
</dbReference>
<protein>
    <submittedName>
        <fullName evidence="1">Uncharacterized protein</fullName>
    </submittedName>
</protein>
<organism evidence="1 2">
    <name type="scientific">Thalassiosira oceanica</name>
    <name type="common">Marine diatom</name>
    <dbReference type="NCBI Taxonomy" id="159749"/>
    <lineage>
        <taxon>Eukaryota</taxon>
        <taxon>Sar</taxon>
        <taxon>Stramenopiles</taxon>
        <taxon>Ochrophyta</taxon>
        <taxon>Bacillariophyta</taxon>
        <taxon>Coscinodiscophyceae</taxon>
        <taxon>Thalassiosirophycidae</taxon>
        <taxon>Thalassiosirales</taxon>
        <taxon>Thalassiosiraceae</taxon>
        <taxon>Thalassiosira</taxon>
    </lineage>
</organism>
<dbReference type="AlphaFoldDB" id="K0R459"/>
<evidence type="ECO:0000313" key="2">
    <source>
        <dbReference type="Proteomes" id="UP000266841"/>
    </source>
</evidence>
<dbReference type="Proteomes" id="UP000266841">
    <property type="component" value="Unassembled WGS sequence"/>
</dbReference>